<dbReference type="Pfam" id="PF08316">
    <property type="entry name" value="Pal1"/>
    <property type="match status" value="1"/>
</dbReference>
<dbReference type="VEuPathDB" id="FungiDB:CJI96_0000205"/>
<feature type="compositionally biased region" description="Polar residues" evidence="1">
    <location>
        <begin position="32"/>
        <end position="43"/>
    </location>
</feature>
<evidence type="ECO:0000313" key="4">
    <source>
        <dbReference type="Proteomes" id="UP000230249"/>
    </source>
</evidence>
<reference evidence="2" key="4">
    <citation type="submission" date="2024-03" db="EMBL/GenBank/DDBJ databases">
        <title>Improved genome assembly of Candida auris strain B8441 and annotation of B11205.</title>
        <authorList>
            <person name="Cauldron N.C."/>
            <person name="Shea T."/>
            <person name="Cuomo C.A."/>
        </authorList>
    </citation>
    <scope>NUCLEOTIDE SEQUENCE</scope>
    <source>
        <strain evidence="2">B8441</strain>
    </source>
</reference>
<organism evidence="3">
    <name type="scientific">Candidozyma auris</name>
    <name type="common">Yeast</name>
    <name type="synonym">Candida auris</name>
    <dbReference type="NCBI Taxonomy" id="498019"/>
    <lineage>
        <taxon>Eukaryota</taxon>
        <taxon>Fungi</taxon>
        <taxon>Dikarya</taxon>
        <taxon>Ascomycota</taxon>
        <taxon>Saccharomycotina</taxon>
        <taxon>Pichiomycetes</taxon>
        <taxon>Metschnikowiaceae</taxon>
        <taxon>Candidozyma</taxon>
    </lineage>
</organism>
<dbReference type="OMA" id="FPIDGPN"/>
<evidence type="ECO:0000256" key="1">
    <source>
        <dbReference type="SAM" id="MobiDB-lite"/>
    </source>
</evidence>
<proteinExistence type="predicted"/>
<evidence type="ECO:0000313" key="3">
    <source>
        <dbReference type="EMBL" id="PIS55639.1"/>
    </source>
</evidence>
<dbReference type="STRING" id="498019.A0A2H0ZYC7"/>
<dbReference type="InterPro" id="IPR013226">
    <property type="entry name" value="Pal1"/>
</dbReference>
<dbReference type="EMBL" id="PEKT02000004">
    <property type="protein sequence ID" value="PIS55639.1"/>
    <property type="molecule type" value="Genomic_DNA"/>
</dbReference>
<evidence type="ECO:0008006" key="5">
    <source>
        <dbReference type="Google" id="ProtNLM"/>
    </source>
</evidence>
<feature type="compositionally biased region" description="Polar residues" evidence="1">
    <location>
        <begin position="69"/>
        <end position="90"/>
    </location>
</feature>
<keyword evidence="4" id="KW-1185">Reference proteome</keyword>
<accession>A0A2H0ZYC7</accession>
<dbReference type="AlphaFoldDB" id="A0A2H0ZYC7"/>
<dbReference type="PANTHER" id="PTHR28307:SF2">
    <property type="entry name" value="PROTEIN PAL1"/>
    <property type="match status" value="1"/>
</dbReference>
<feature type="region of interest" description="Disordered" evidence="1">
    <location>
        <begin position="1"/>
        <end position="223"/>
    </location>
</feature>
<dbReference type="GO" id="GO:0005737">
    <property type="term" value="C:cytoplasm"/>
    <property type="evidence" value="ECO:0007669"/>
    <property type="project" value="TreeGrafter"/>
</dbReference>
<dbReference type="EMBL" id="PEKT03000001">
    <property type="protein sequence ID" value="KAK8441897.1"/>
    <property type="molecule type" value="Genomic_DNA"/>
</dbReference>
<name>A0A2H0ZYC7_CANAR</name>
<feature type="compositionally biased region" description="Basic and acidic residues" evidence="1">
    <location>
        <begin position="161"/>
        <end position="188"/>
    </location>
</feature>
<reference evidence="2 4" key="3">
    <citation type="journal article" date="2018" name="Nat. Commun.">
        <title>Genomic insights into multidrug-resistance, mating and virulence in Candida auris and related emerging species.</title>
        <authorList>
            <person name="Munoz J.F."/>
            <person name="Gade L."/>
            <person name="Chow N.A."/>
            <person name="Loparev V.N."/>
            <person name="Juieng P."/>
            <person name="Berkow E.L."/>
            <person name="Farrer R.A."/>
            <person name="Litvintseva A.P."/>
            <person name="Cuomo C.A."/>
        </authorList>
    </citation>
    <scope>GENOME REANNOTATION</scope>
    <source>
        <strain evidence="2 4">B8441</strain>
    </source>
</reference>
<dbReference type="Proteomes" id="UP000230249">
    <property type="component" value="Unassembled WGS sequence"/>
</dbReference>
<feature type="compositionally biased region" description="Polar residues" evidence="1">
    <location>
        <begin position="391"/>
        <end position="400"/>
    </location>
</feature>
<feature type="region of interest" description="Disordered" evidence="1">
    <location>
        <begin position="257"/>
        <end position="277"/>
    </location>
</feature>
<dbReference type="VEuPathDB" id="FungiDB:B9J08_001743"/>
<feature type="compositionally biased region" description="Basic and acidic residues" evidence="1">
    <location>
        <begin position="210"/>
        <end position="223"/>
    </location>
</feature>
<dbReference type="VEuPathDB" id="FungiDB:CJJ09_001735"/>
<comment type="caution">
    <text evidence="3">The sequence shown here is derived from an EMBL/GenBank/DDBJ whole genome shotgun (WGS) entry which is preliminary data.</text>
</comment>
<dbReference type="VEuPathDB" id="FungiDB:CJI97_002404"/>
<dbReference type="PANTHER" id="PTHR28307">
    <property type="entry name" value="PROTEIN PAL1"/>
    <property type="match status" value="1"/>
</dbReference>
<evidence type="ECO:0000313" key="2">
    <source>
        <dbReference type="EMBL" id="KAK8441897.1"/>
    </source>
</evidence>
<feature type="compositionally biased region" description="Basic residues" evidence="1">
    <location>
        <begin position="189"/>
        <end position="209"/>
    </location>
</feature>
<dbReference type="VEuPathDB" id="FungiDB:CJJ07_004904"/>
<feature type="region of interest" description="Disordered" evidence="1">
    <location>
        <begin position="385"/>
        <end position="420"/>
    </location>
</feature>
<gene>
    <name evidence="3" type="ORF">B9J08_001743</name>
    <name evidence="2" type="ORF">B9J08_00213</name>
</gene>
<sequence>MNSNFGDPEGASLSRRLSSNNPFRQFEAPRNRGSSVQSSNSAFEQWIEKNKALIEDSDEEREVFVRPSFPTSSRTGSDSDVNYGRMSNNPFAAAMTGEYRHHRDPPPPPTSVRPSNTVSNKTKPPRPAKDSKPPPSYEEAAGHSAAARDYPQEKASSSSERTSERYERPERPHRYDRPQRSHSDSERHKKDHERRRRSHKSSRNKSPKKKSVEPHNSKGLDTIDKLDVSAFFGGRFHHDGPFDACTPHRNKNSKAAPVMAFPADGPNTSMKALPDGDSKDSHLYMAFGDAQDQNEIVGSIGAPGSNGSTQIGPKTNRVPDQSSMYTPRQNPSVMAFDVHAKAEPIHGPSTAGLGSTTFLDGAPAPKTDDFLNVPSSGIGRKKSLVHRLRKNSGSESTSARTSHDNSGEFQRTTFADEDAQGSSFLRRVKSLKVSRK</sequence>
<reference evidence="3 4" key="1">
    <citation type="journal article" date="2017" name="Clin. Infect. Dis.">
        <title>Simultaneous emergence of multidrug-resistant Candida auris on 3 continents confirmed by whole-genome sequencing and epidemiological analyses.</title>
        <authorList>
            <person name="Lockhart S.R."/>
            <person name="Etienne K.A."/>
            <person name="Vallabhaneni S."/>
            <person name="Farooqi J."/>
            <person name="Chowdhary A."/>
            <person name="Govender N.P."/>
            <person name="Colombo A.L."/>
            <person name="Calvo B."/>
            <person name="Cuomo C.A."/>
            <person name="Desjardins C.A."/>
            <person name="Berkow E.L."/>
            <person name="Castanheira M."/>
            <person name="Magobo R.E."/>
            <person name="Jabeen K."/>
            <person name="Asghar R.J."/>
            <person name="Meis J.F."/>
            <person name="Jackson B."/>
            <person name="Chiller T."/>
            <person name="Litvintseva A.P."/>
        </authorList>
    </citation>
    <scope>NUCLEOTIDE SEQUENCE [LARGE SCALE GENOMIC DNA]</scope>
    <source>
        <strain evidence="3 4">B8441</strain>
    </source>
</reference>
<protein>
    <recommendedName>
        <fullName evidence="5">Pal1 cell morphology protein</fullName>
    </recommendedName>
</protein>
<reference evidence="3" key="2">
    <citation type="submission" date="2017-11" db="EMBL/GenBank/DDBJ databases">
        <title>Candida auris genome assembly and annotation.</title>
        <authorList>
            <person name="Munoz J.F."/>
            <person name="Gade L.G."/>
            <person name="Chow N.A."/>
            <person name="Litvintseva A.P."/>
            <person name="Loparev V.N."/>
            <person name="Cuomo C.A."/>
        </authorList>
    </citation>
    <scope>NUCLEOTIDE SEQUENCE</scope>
    <source>
        <strain evidence="3">B8441</strain>
    </source>
</reference>
<feature type="compositionally biased region" description="Polar residues" evidence="1">
    <location>
        <begin position="112"/>
        <end position="122"/>
    </location>
</feature>